<accession>A0A2M6ITN3</accession>
<comment type="catalytic activity">
    <reaction evidence="3 4">
        <text>[thioredoxin]-disulfide + L-methionine + H2O = L-methionine (S)-S-oxide + [thioredoxin]-dithiol</text>
        <dbReference type="Rhea" id="RHEA:19993"/>
        <dbReference type="Rhea" id="RHEA-COMP:10698"/>
        <dbReference type="Rhea" id="RHEA-COMP:10700"/>
        <dbReference type="ChEBI" id="CHEBI:15377"/>
        <dbReference type="ChEBI" id="CHEBI:29950"/>
        <dbReference type="ChEBI" id="CHEBI:50058"/>
        <dbReference type="ChEBI" id="CHEBI:57844"/>
        <dbReference type="ChEBI" id="CHEBI:58772"/>
        <dbReference type="EC" id="1.8.4.11"/>
    </reaction>
</comment>
<dbReference type="GO" id="GO:0008113">
    <property type="term" value="F:peptide-methionine (S)-S-oxide reductase activity"/>
    <property type="evidence" value="ECO:0007669"/>
    <property type="project" value="UniProtKB-UniRule"/>
</dbReference>
<evidence type="ECO:0000256" key="2">
    <source>
        <dbReference type="ARBA" id="ARBA00047806"/>
    </source>
</evidence>
<comment type="caution">
    <text evidence="6">The sequence shown here is derived from an EMBL/GenBank/DDBJ whole genome shotgun (WGS) entry which is preliminary data.</text>
</comment>
<dbReference type="EC" id="1.8.4.11" evidence="4"/>
<dbReference type="AlphaFoldDB" id="A0A2M6ITN3"/>
<dbReference type="InterPro" id="IPR002569">
    <property type="entry name" value="Met_Sox_Rdtase_MsrA_dom"/>
</dbReference>
<dbReference type="SUPFAM" id="SSF55068">
    <property type="entry name" value="Peptide methionine sulfoxide reductase"/>
    <property type="match status" value="1"/>
</dbReference>
<feature type="active site" evidence="4">
    <location>
        <position position="11"/>
    </location>
</feature>
<comment type="function">
    <text evidence="4">Has an important function as a repair enzyme for proteins that have been inactivated by oxidation. Catalyzes the reversible oxidation-reduction of methionine sulfoxide in proteins to methionine.</text>
</comment>
<keyword evidence="1 4" id="KW-0560">Oxidoreductase</keyword>
<dbReference type="Gene3D" id="3.30.1060.10">
    <property type="entry name" value="Peptide methionine sulphoxide reductase MsrA"/>
    <property type="match status" value="1"/>
</dbReference>
<evidence type="ECO:0000256" key="1">
    <source>
        <dbReference type="ARBA" id="ARBA00023002"/>
    </source>
</evidence>
<reference evidence="6 7" key="1">
    <citation type="submission" date="2017-09" db="EMBL/GenBank/DDBJ databases">
        <title>Depth-based differentiation of microbial function through sediment-hosted aquifers and enrichment of novel symbionts in the deep terrestrial subsurface.</title>
        <authorList>
            <person name="Probst A.J."/>
            <person name="Ladd B."/>
            <person name="Jarett J.K."/>
            <person name="Geller-Mcgrath D.E."/>
            <person name="Sieber C.M."/>
            <person name="Emerson J.B."/>
            <person name="Anantharaman K."/>
            <person name="Thomas B.C."/>
            <person name="Malmstrom R."/>
            <person name="Stieglmeier M."/>
            <person name="Klingl A."/>
            <person name="Woyke T."/>
            <person name="Ryan C.M."/>
            <person name="Banfield J.F."/>
        </authorList>
    </citation>
    <scope>NUCLEOTIDE SEQUENCE [LARGE SCALE GENOMIC DNA]</scope>
    <source>
        <strain evidence="6">CG11_big_fil_rev_8_21_14_0_20_36_8</strain>
    </source>
</reference>
<evidence type="ECO:0000256" key="4">
    <source>
        <dbReference type="HAMAP-Rule" id="MF_01401"/>
    </source>
</evidence>
<comment type="similarity">
    <text evidence="4">Belongs to the MsrA Met sulfoxide reductase family.</text>
</comment>
<dbReference type="PANTHER" id="PTHR43774:SF1">
    <property type="entry name" value="PEPTIDE METHIONINE SULFOXIDE REDUCTASE MSRA 2"/>
    <property type="match status" value="1"/>
</dbReference>
<evidence type="ECO:0000313" key="7">
    <source>
        <dbReference type="Proteomes" id="UP000231056"/>
    </source>
</evidence>
<gene>
    <name evidence="4 6" type="primary">msrA</name>
    <name evidence="6" type="ORF">COV58_03470</name>
</gene>
<organism evidence="6 7">
    <name type="scientific">Candidatus Roizmanbacteria bacterium CG11_big_fil_rev_8_21_14_0_20_36_8</name>
    <dbReference type="NCBI Taxonomy" id="1974856"/>
    <lineage>
        <taxon>Bacteria</taxon>
        <taxon>Candidatus Roizmaniibacteriota</taxon>
    </lineage>
</organism>
<dbReference type="NCBIfam" id="TIGR00401">
    <property type="entry name" value="msrA"/>
    <property type="match status" value="1"/>
</dbReference>
<dbReference type="Proteomes" id="UP000231056">
    <property type="component" value="Unassembled WGS sequence"/>
</dbReference>
<dbReference type="PANTHER" id="PTHR43774">
    <property type="entry name" value="PEPTIDE METHIONINE SULFOXIDE REDUCTASE"/>
    <property type="match status" value="1"/>
</dbReference>
<dbReference type="InterPro" id="IPR036509">
    <property type="entry name" value="Met_Sox_Rdtase_MsrA_sf"/>
</dbReference>
<dbReference type="GO" id="GO:0033744">
    <property type="term" value="F:L-methionine:thioredoxin-disulfide S-oxidoreductase activity"/>
    <property type="evidence" value="ECO:0007669"/>
    <property type="project" value="RHEA"/>
</dbReference>
<protein>
    <recommendedName>
        <fullName evidence="4">Peptide methionine sulfoxide reductase MsrA</fullName>
        <shortName evidence="4">Protein-methionine-S-oxide reductase</shortName>
        <ecNumber evidence="4">1.8.4.11</ecNumber>
    </recommendedName>
    <alternativeName>
        <fullName evidence="4">Peptide-methionine (S)-S-oxide reductase</fullName>
        <shortName evidence="4">Peptide Met(O) reductase</shortName>
    </alternativeName>
</protein>
<dbReference type="EMBL" id="PCVM01000080">
    <property type="protein sequence ID" value="PIQ73263.1"/>
    <property type="molecule type" value="Genomic_DNA"/>
</dbReference>
<comment type="catalytic activity">
    <reaction evidence="2 4">
        <text>L-methionyl-[protein] + [thioredoxin]-disulfide + H2O = L-methionyl-(S)-S-oxide-[protein] + [thioredoxin]-dithiol</text>
        <dbReference type="Rhea" id="RHEA:14217"/>
        <dbReference type="Rhea" id="RHEA-COMP:10698"/>
        <dbReference type="Rhea" id="RHEA-COMP:10700"/>
        <dbReference type="Rhea" id="RHEA-COMP:12313"/>
        <dbReference type="Rhea" id="RHEA-COMP:12315"/>
        <dbReference type="ChEBI" id="CHEBI:15377"/>
        <dbReference type="ChEBI" id="CHEBI:16044"/>
        <dbReference type="ChEBI" id="CHEBI:29950"/>
        <dbReference type="ChEBI" id="CHEBI:44120"/>
        <dbReference type="ChEBI" id="CHEBI:50058"/>
        <dbReference type="EC" id="1.8.4.11"/>
    </reaction>
</comment>
<feature type="domain" description="Peptide methionine sulphoxide reductase MsrA" evidence="5">
    <location>
        <begin position="5"/>
        <end position="152"/>
    </location>
</feature>
<dbReference type="Pfam" id="PF01625">
    <property type="entry name" value="PMSR"/>
    <property type="match status" value="1"/>
</dbReference>
<evidence type="ECO:0000256" key="3">
    <source>
        <dbReference type="ARBA" id="ARBA00048782"/>
    </source>
</evidence>
<proteinExistence type="inferred from homology"/>
<evidence type="ECO:0000259" key="5">
    <source>
        <dbReference type="Pfam" id="PF01625"/>
    </source>
</evidence>
<evidence type="ECO:0000313" key="6">
    <source>
        <dbReference type="EMBL" id="PIQ73263.1"/>
    </source>
</evidence>
<dbReference type="HAMAP" id="MF_01401">
    <property type="entry name" value="MsrA"/>
    <property type="match status" value="1"/>
</dbReference>
<sequence length="161" mass="18562">MIKTLVLGGGCFWGLQDLIRTRDGVISSTVGYSGGKIENPTYENHQGHAEVVEIKYDSEITPFKKLLDFFFQIHDPTTLNRQGNDIGTSYRSVIFYTNETEKKESIEFIDVVNKSKRWENPVVTEVVPLIKFTKAEEYHQDYLVKNPGGYTCHRIRFDSYL</sequence>
<name>A0A2M6ITN3_9BACT</name>